<evidence type="ECO:0000313" key="4">
    <source>
        <dbReference type="Proteomes" id="UP001448207"/>
    </source>
</evidence>
<dbReference type="Proteomes" id="UP001448207">
    <property type="component" value="Unassembled WGS sequence"/>
</dbReference>
<sequence length="614" mass="69662">MYATSHHIDDKLWRYIIYASIEEIRSKLRKLNLEEDNPTRQTLTKSLLHRIDSGFKFYREINAKIKTSHHIDTKTIGVDLFKQGANAAADEQVAILLQSNYICMGDLARYRASQASPRNKKAAEESWALARSCYHKAADVYRFTGKPYSQLALISLSSGSAIDVVWYYCMSLAMKFPSSVGRDNLYSFYSKIRFSNTKSPVKDDKGQAIKMISTFVESFLQVHKEFMFAKNESSETFAVSAVEVSDLLDQAVRCIIQASCEETADSLLPKQMSSAVHILKSTLMRTLTITFITVWNFGERMKEKANFSQRPRLQAAQVYLLTYGFRLLANLCKSTQSSVEEIKDRLDEEKHSQLKELLHSTLLPSVSIWCTYVFSNLSSISQYCTGAGATPRGTPTGSPKQLDTWKKELVNSMQALLSFLISHVDFPDPVLHVLPITYPLSEDLLLLGVSPLASFHSTVDYFKEQSYDGAEQNGTEARKQIRWGRIREMVKKVADSPSFDFVQYNQAELNYSVIDENAKRQQKNRFMKALATQRLIEQVSSLEKNVNRMSLSTSRDTNTPKKETPKLEVYTVVVDVTAFLDGLNKIKRWSSQTLNANSRSQRSVLEVIVPLEGK</sequence>
<dbReference type="InterPro" id="IPR019458">
    <property type="entry name" value="Est1-like_N"/>
</dbReference>
<gene>
    <name evidence="3" type="ORF">J3Q64DRAFT_1001243</name>
</gene>
<organism evidence="3 4">
    <name type="scientific">Phycomyces blakesleeanus</name>
    <dbReference type="NCBI Taxonomy" id="4837"/>
    <lineage>
        <taxon>Eukaryota</taxon>
        <taxon>Fungi</taxon>
        <taxon>Fungi incertae sedis</taxon>
        <taxon>Mucoromycota</taxon>
        <taxon>Mucoromycotina</taxon>
        <taxon>Mucoromycetes</taxon>
        <taxon>Mucorales</taxon>
        <taxon>Phycomycetaceae</taxon>
        <taxon>Phycomyces</taxon>
    </lineage>
</organism>
<evidence type="ECO:0000259" key="1">
    <source>
        <dbReference type="Pfam" id="PF10373"/>
    </source>
</evidence>
<feature type="domain" description="Telomerase activating protein Est1-like N-terminal" evidence="2">
    <location>
        <begin position="8"/>
        <end position="112"/>
    </location>
</feature>
<dbReference type="EMBL" id="JBCLYO010000001">
    <property type="protein sequence ID" value="KAL0095928.1"/>
    <property type="molecule type" value="Genomic_DNA"/>
</dbReference>
<dbReference type="Pfam" id="PF10373">
    <property type="entry name" value="EST1_DNA_bind"/>
    <property type="match status" value="1"/>
</dbReference>
<dbReference type="PANTHER" id="PTHR15696">
    <property type="entry name" value="SMG-7 SUPPRESSOR WITH MORPHOLOGICAL EFFECT ON GENITALIA PROTEIN 7"/>
    <property type="match status" value="1"/>
</dbReference>
<dbReference type="InterPro" id="IPR018834">
    <property type="entry name" value="DNA/RNA-bd_Est1-type"/>
</dbReference>
<name>A0ABR3BAY9_PHYBL</name>
<keyword evidence="4" id="KW-1185">Reference proteome</keyword>
<proteinExistence type="predicted"/>
<dbReference type="SUPFAM" id="SSF48452">
    <property type="entry name" value="TPR-like"/>
    <property type="match status" value="1"/>
</dbReference>
<feature type="domain" description="DNA/RNA-binding" evidence="1">
    <location>
        <begin position="130"/>
        <end position="454"/>
    </location>
</feature>
<dbReference type="Pfam" id="PF10374">
    <property type="entry name" value="EST1"/>
    <property type="match status" value="1"/>
</dbReference>
<comment type="caution">
    <text evidence="3">The sequence shown here is derived from an EMBL/GenBank/DDBJ whole genome shotgun (WGS) entry which is preliminary data.</text>
</comment>
<reference evidence="3 4" key="1">
    <citation type="submission" date="2024-04" db="EMBL/GenBank/DDBJ databases">
        <title>Symmetric and asymmetric DNA N6-adenine methylation regulates different biological responses in Mucorales.</title>
        <authorList>
            <consortium name="Lawrence Berkeley National Laboratory"/>
            <person name="Lax C."/>
            <person name="Mondo S.J."/>
            <person name="Osorio-Concepcion M."/>
            <person name="Muszewska A."/>
            <person name="Corrochano-Luque M."/>
            <person name="Gutierrez G."/>
            <person name="Riley R."/>
            <person name="Lipzen A."/>
            <person name="Guo J."/>
            <person name="Hundley H."/>
            <person name="Amirebrahimi M."/>
            <person name="Ng V."/>
            <person name="Lorenzo-Gutierrez D."/>
            <person name="Binder U."/>
            <person name="Yang J."/>
            <person name="Song Y."/>
            <person name="Canovas D."/>
            <person name="Navarro E."/>
            <person name="Freitag M."/>
            <person name="Gabaldon T."/>
            <person name="Grigoriev I.V."/>
            <person name="Corrochano L.M."/>
            <person name="Nicolas F.E."/>
            <person name="Garre V."/>
        </authorList>
    </citation>
    <scope>NUCLEOTIDE SEQUENCE [LARGE SCALE GENOMIC DNA]</scope>
    <source>
        <strain evidence="3 4">L51</strain>
    </source>
</reference>
<dbReference type="InterPro" id="IPR045153">
    <property type="entry name" value="Est1/Ebs1-like"/>
</dbReference>
<accession>A0ABR3BAY9</accession>
<dbReference type="InterPro" id="IPR011990">
    <property type="entry name" value="TPR-like_helical_dom_sf"/>
</dbReference>
<protein>
    <recommendedName>
        <fullName evidence="5">DNA/RNA-binding domain-containing protein</fullName>
    </recommendedName>
</protein>
<evidence type="ECO:0000313" key="3">
    <source>
        <dbReference type="EMBL" id="KAL0095928.1"/>
    </source>
</evidence>
<dbReference type="PANTHER" id="PTHR15696:SF0">
    <property type="entry name" value="TELOMERASE-BINDING PROTEIN EST1A"/>
    <property type="match status" value="1"/>
</dbReference>
<evidence type="ECO:0008006" key="5">
    <source>
        <dbReference type="Google" id="ProtNLM"/>
    </source>
</evidence>
<dbReference type="Gene3D" id="1.25.40.10">
    <property type="entry name" value="Tetratricopeptide repeat domain"/>
    <property type="match status" value="1"/>
</dbReference>
<evidence type="ECO:0000259" key="2">
    <source>
        <dbReference type="Pfam" id="PF10374"/>
    </source>
</evidence>